<proteinExistence type="inferred from homology"/>
<name>A0AAQ4CMI4_9CREN</name>
<dbReference type="NCBIfam" id="NF002291">
    <property type="entry name" value="PRK01215.1"/>
    <property type="match status" value="1"/>
</dbReference>
<dbReference type="Proteomes" id="UP001319921">
    <property type="component" value="Chromosome"/>
</dbReference>
<accession>A0AAQ4CMI4</accession>
<dbReference type="EMBL" id="AP025226">
    <property type="protein sequence ID" value="BDB97015.1"/>
    <property type="molecule type" value="Genomic_DNA"/>
</dbReference>
<reference evidence="3 4" key="1">
    <citation type="journal article" date="2022" name="Microbiol. Resour. Announc.">
        <title>Complete Genome Sequence of the Hyperthermophilic and Acidophilic Archaeon Saccharolobus caldissimus Strain HS-3T.</title>
        <authorList>
            <person name="Sakai H.D."/>
            <person name="Kurosawa N."/>
        </authorList>
    </citation>
    <scope>NUCLEOTIDE SEQUENCE [LARGE SCALE GENOMIC DNA]</scope>
    <source>
        <strain evidence="3 4">JCM32116</strain>
    </source>
</reference>
<dbReference type="InterPro" id="IPR050101">
    <property type="entry name" value="CinA"/>
</dbReference>
<evidence type="ECO:0000259" key="2">
    <source>
        <dbReference type="SMART" id="SM00852"/>
    </source>
</evidence>
<dbReference type="Gene3D" id="3.40.980.10">
    <property type="entry name" value="MoaB/Mog-like domain"/>
    <property type="match status" value="1"/>
</dbReference>
<comment type="similarity">
    <text evidence="1">Belongs to the CinA family.</text>
</comment>
<evidence type="ECO:0000256" key="1">
    <source>
        <dbReference type="HAMAP-Rule" id="MF_00226"/>
    </source>
</evidence>
<dbReference type="PANTHER" id="PTHR13939">
    <property type="entry name" value="NICOTINAMIDE-NUCLEOTIDE AMIDOHYDROLASE PNCC"/>
    <property type="match status" value="1"/>
</dbReference>
<dbReference type="Pfam" id="PF00994">
    <property type="entry name" value="MoCF_biosynth"/>
    <property type="match status" value="1"/>
</dbReference>
<dbReference type="InterPro" id="IPR036425">
    <property type="entry name" value="MoaB/Mog-like_dom_sf"/>
</dbReference>
<dbReference type="HAMAP" id="MF_00226_A">
    <property type="entry name" value="CinA_A"/>
    <property type="match status" value="1"/>
</dbReference>
<protein>
    <recommendedName>
        <fullName evidence="1">Protein SACC_00320</fullName>
    </recommendedName>
</protein>
<sequence length="271" mass="30926">MPIVNIFMDYWFAEIITIGNEVLSGKTINTNAAHIARRLTSLGFTIRRITVVMDEIDEIVAAFKEAIYRKPKVIVSSGGLGPTWDDKTAEGLAKALGVNLELNKEAMNMILEKYSRMNIPITEERKKMAYLPSGAMPVRNDQGIAPGIYIYYENIDILATPGVPREMENVLENFIKDFIRNKPDVKYYEDYLYVEGIMESALAPYVKDLVKKYDIYIKTHPKGYELSHPILEIQIAASGKREDEIKFKVEKTKNELRDIIEKLNGIIRNSL</sequence>
<dbReference type="SUPFAM" id="SSF53218">
    <property type="entry name" value="Molybdenum cofactor biosynthesis proteins"/>
    <property type="match status" value="1"/>
</dbReference>
<dbReference type="KEGG" id="scas:SACC_00320"/>
<organism evidence="3 4">
    <name type="scientific">Saccharolobus caldissimus</name>
    <dbReference type="NCBI Taxonomy" id="1702097"/>
    <lineage>
        <taxon>Archaea</taxon>
        <taxon>Thermoproteota</taxon>
        <taxon>Thermoprotei</taxon>
        <taxon>Sulfolobales</taxon>
        <taxon>Sulfolobaceae</taxon>
        <taxon>Saccharolobus</taxon>
    </lineage>
</organism>
<dbReference type="AlphaFoldDB" id="A0AAQ4CMI4"/>
<evidence type="ECO:0000313" key="3">
    <source>
        <dbReference type="EMBL" id="BDB97015.1"/>
    </source>
</evidence>
<dbReference type="InterPro" id="IPR023055">
    <property type="entry name" value="CinA_Arc"/>
</dbReference>
<gene>
    <name evidence="3" type="ORF">SACC_00320</name>
</gene>
<feature type="domain" description="MoaB/Mog" evidence="2">
    <location>
        <begin position="14"/>
        <end position="181"/>
    </location>
</feature>
<dbReference type="CDD" id="cd00885">
    <property type="entry name" value="cinA"/>
    <property type="match status" value="1"/>
</dbReference>
<dbReference type="SMART" id="SM00852">
    <property type="entry name" value="MoCF_biosynth"/>
    <property type="match status" value="1"/>
</dbReference>
<dbReference type="PANTHER" id="PTHR13939:SF0">
    <property type="entry name" value="NMN AMIDOHYDROLASE-LIKE PROTEIN YFAY"/>
    <property type="match status" value="1"/>
</dbReference>
<keyword evidence="4" id="KW-1185">Reference proteome</keyword>
<dbReference type="InterPro" id="IPR001453">
    <property type="entry name" value="MoaB/Mog_dom"/>
</dbReference>
<evidence type="ECO:0000313" key="4">
    <source>
        <dbReference type="Proteomes" id="UP001319921"/>
    </source>
</evidence>